<evidence type="ECO:0008006" key="4">
    <source>
        <dbReference type="Google" id="ProtNLM"/>
    </source>
</evidence>
<evidence type="ECO:0000256" key="1">
    <source>
        <dbReference type="SAM" id="SignalP"/>
    </source>
</evidence>
<evidence type="ECO:0000313" key="3">
    <source>
        <dbReference type="Proteomes" id="UP000770717"/>
    </source>
</evidence>
<name>A0A8J6B6T6_ELECQ</name>
<reference evidence="2" key="1">
    <citation type="thesis" date="2020" institute="ProQuest LLC" country="789 East Eisenhower Parkway, Ann Arbor, MI, USA">
        <title>Comparative Genomics and Chromosome Evolution.</title>
        <authorList>
            <person name="Mudd A.B."/>
        </authorList>
    </citation>
    <scope>NUCLEOTIDE SEQUENCE</scope>
    <source>
        <strain evidence="2">HN-11 Male</strain>
        <tissue evidence="2">Kidney and liver</tissue>
    </source>
</reference>
<dbReference type="Proteomes" id="UP000770717">
    <property type="component" value="Unassembled WGS sequence"/>
</dbReference>
<sequence>MSLFMSSFLFYVFLGGYFKHPSAPFLQNKKIKVLPHDFGRKISLKGDRRRRYHEHCIWDSLHHGGSSLGCSIAVSVL</sequence>
<keyword evidence="3" id="KW-1185">Reference proteome</keyword>
<keyword evidence="1" id="KW-0732">Signal</keyword>
<accession>A0A8J6B6T6</accession>
<feature type="signal peptide" evidence="1">
    <location>
        <begin position="1"/>
        <end position="15"/>
    </location>
</feature>
<organism evidence="2 3">
    <name type="scientific">Eleutherodactylus coqui</name>
    <name type="common">Puerto Rican coqui</name>
    <dbReference type="NCBI Taxonomy" id="57060"/>
    <lineage>
        <taxon>Eukaryota</taxon>
        <taxon>Metazoa</taxon>
        <taxon>Chordata</taxon>
        <taxon>Craniata</taxon>
        <taxon>Vertebrata</taxon>
        <taxon>Euteleostomi</taxon>
        <taxon>Amphibia</taxon>
        <taxon>Batrachia</taxon>
        <taxon>Anura</taxon>
        <taxon>Neobatrachia</taxon>
        <taxon>Hyloidea</taxon>
        <taxon>Eleutherodactylidae</taxon>
        <taxon>Eleutherodactylinae</taxon>
        <taxon>Eleutherodactylus</taxon>
        <taxon>Eleutherodactylus</taxon>
    </lineage>
</organism>
<gene>
    <name evidence="2" type="ORF">GDO78_015907</name>
</gene>
<evidence type="ECO:0000313" key="2">
    <source>
        <dbReference type="EMBL" id="KAG9461731.1"/>
    </source>
</evidence>
<dbReference type="EMBL" id="WNTK01017215">
    <property type="protein sequence ID" value="KAG9461731.1"/>
    <property type="molecule type" value="Genomic_DNA"/>
</dbReference>
<feature type="chain" id="PRO_5035156972" description="Secreted protein" evidence="1">
    <location>
        <begin position="16"/>
        <end position="77"/>
    </location>
</feature>
<dbReference type="AlphaFoldDB" id="A0A8J6B6T6"/>
<comment type="caution">
    <text evidence="2">The sequence shown here is derived from an EMBL/GenBank/DDBJ whole genome shotgun (WGS) entry which is preliminary data.</text>
</comment>
<protein>
    <recommendedName>
        <fullName evidence="4">Secreted protein</fullName>
    </recommendedName>
</protein>
<proteinExistence type="predicted"/>